<dbReference type="Proteomes" id="UP001305652">
    <property type="component" value="Chromosome"/>
</dbReference>
<dbReference type="GeneID" id="85733129"/>
<feature type="region of interest" description="Disordered" evidence="1">
    <location>
        <begin position="60"/>
        <end position="140"/>
    </location>
</feature>
<feature type="compositionally biased region" description="Low complexity" evidence="1">
    <location>
        <begin position="104"/>
        <end position="122"/>
    </location>
</feature>
<dbReference type="RefSeq" id="WP_318620807.1">
    <property type="nucleotide sequence ID" value="NZ_CP137642.1"/>
</dbReference>
<dbReference type="Pfam" id="PF04659">
    <property type="entry name" value="Arch_fla_DE"/>
    <property type="match status" value="1"/>
</dbReference>
<accession>A0AAX4FTM9</accession>
<dbReference type="AlphaFoldDB" id="A0AAX4FTM9"/>
<evidence type="ECO:0000259" key="2">
    <source>
        <dbReference type="Pfam" id="PF04659"/>
    </source>
</evidence>
<reference evidence="3 4" key="1">
    <citation type="submission" date="2023-10" db="EMBL/GenBank/DDBJ databases">
        <title>The complete genome sequence of Methanoculleus receptaculi DSM 18860.</title>
        <authorList>
            <person name="Lai S.-J."/>
            <person name="You Y.-T."/>
            <person name="Chen S.-C."/>
        </authorList>
    </citation>
    <scope>NUCLEOTIDE SEQUENCE [LARGE SCALE GENOMIC DNA]</scope>
    <source>
        <strain evidence="3 4">DSM 18860</strain>
    </source>
</reference>
<sequence>MAGVDQAQIDKILAGVSSDDPEARLDALEKELDFVKTSIKRLLIDLRERLNELDNPFTSSASVRAKARSETPADTPAKMDDEKVPDTDAAVEVSPPAPNPAESPPMARAAAPLPGLPAAGAGTVYTPPPAEDSRPKPPSKLKLQKVHRLFEWVNQGCSRYGRERMSIMIDAYQSMGYISEDVAGQIREIMRMVADTSKVTEEIGPNEFVSELYVLNRILDPEDSTLDREMIEVLMHSRRGAKEQKGEPQAERDAGDTWAELLDRI</sequence>
<feature type="domain" description="Archaeal flagella protein FlaD/E" evidence="2">
    <location>
        <begin position="148"/>
        <end position="201"/>
    </location>
</feature>
<evidence type="ECO:0000256" key="1">
    <source>
        <dbReference type="SAM" id="MobiDB-lite"/>
    </source>
</evidence>
<feature type="compositionally biased region" description="Basic and acidic residues" evidence="1">
    <location>
        <begin position="67"/>
        <end position="86"/>
    </location>
</feature>
<dbReference type="KEGG" id="mrc:R6Y96_08190"/>
<gene>
    <name evidence="3" type="ORF">R6Y96_08190</name>
</gene>
<name>A0AAX4FTM9_9EURY</name>
<feature type="region of interest" description="Disordered" evidence="1">
    <location>
        <begin position="237"/>
        <end position="256"/>
    </location>
</feature>
<proteinExistence type="predicted"/>
<protein>
    <submittedName>
        <fullName evidence="3">FlaD/FlaE family flagellar protein</fullName>
    </submittedName>
</protein>
<dbReference type="GO" id="GO:0097588">
    <property type="term" value="P:archaeal or bacterial-type flagellum-dependent cell motility"/>
    <property type="evidence" value="ECO:0007669"/>
    <property type="project" value="InterPro"/>
</dbReference>
<evidence type="ECO:0000313" key="3">
    <source>
        <dbReference type="EMBL" id="WOX57276.1"/>
    </source>
</evidence>
<keyword evidence="3" id="KW-0966">Cell projection</keyword>
<dbReference type="EMBL" id="CP137642">
    <property type="protein sequence ID" value="WOX57276.1"/>
    <property type="molecule type" value="Genomic_DNA"/>
</dbReference>
<evidence type="ECO:0000313" key="4">
    <source>
        <dbReference type="Proteomes" id="UP001305652"/>
    </source>
</evidence>
<dbReference type="InterPro" id="IPR006752">
    <property type="entry name" value="Arch_fla_DE"/>
</dbReference>
<keyword evidence="4" id="KW-1185">Reference proteome</keyword>
<keyword evidence="3" id="KW-0282">Flagellum</keyword>
<organism evidence="3 4">
    <name type="scientific">Methanoculleus receptaculi</name>
    <dbReference type="NCBI Taxonomy" id="394967"/>
    <lineage>
        <taxon>Archaea</taxon>
        <taxon>Methanobacteriati</taxon>
        <taxon>Methanobacteriota</taxon>
        <taxon>Stenosarchaea group</taxon>
        <taxon>Methanomicrobia</taxon>
        <taxon>Methanomicrobiales</taxon>
        <taxon>Methanomicrobiaceae</taxon>
        <taxon>Methanoculleus</taxon>
    </lineage>
</organism>
<keyword evidence="3" id="KW-0969">Cilium</keyword>
<feature type="compositionally biased region" description="Basic and acidic residues" evidence="1">
    <location>
        <begin position="240"/>
        <end position="256"/>
    </location>
</feature>